<comment type="caution">
    <text evidence="2">The sequence shown here is derived from an EMBL/GenBank/DDBJ whole genome shotgun (WGS) entry which is preliminary data.</text>
</comment>
<dbReference type="Proteomes" id="UP000187203">
    <property type="component" value="Unassembled WGS sequence"/>
</dbReference>
<dbReference type="InterPro" id="IPR025525">
    <property type="entry name" value="hAT-like_transposase_RNase-H"/>
</dbReference>
<organism evidence="2 3">
    <name type="scientific">Corchorus olitorius</name>
    <dbReference type="NCBI Taxonomy" id="93759"/>
    <lineage>
        <taxon>Eukaryota</taxon>
        <taxon>Viridiplantae</taxon>
        <taxon>Streptophyta</taxon>
        <taxon>Embryophyta</taxon>
        <taxon>Tracheophyta</taxon>
        <taxon>Spermatophyta</taxon>
        <taxon>Magnoliopsida</taxon>
        <taxon>eudicotyledons</taxon>
        <taxon>Gunneridae</taxon>
        <taxon>Pentapetalae</taxon>
        <taxon>rosids</taxon>
        <taxon>malvids</taxon>
        <taxon>Malvales</taxon>
        <taxon>Malvaceae</taxon>
        <taxon>Grewioideae</taxon>
        <taxon>Apeibeae</taxon>
        <taxon>Corchorus</taxon>
    </lineage>
</organism>
<evidence type="ECO:0000259" key="1">
    <source>
        <dbReference type="Pfam" id="PF14372"/>
    </source>
</evidence>
<feature type="domain" description="hAT-like transposase RNase-H fold" evidence="1">
    <location>
        <begin position="1"/>
        <end position="69"/>
    </location>
</feature>
<reference evidence="3" key="1">
    <citation type="submission" date="2013-09" db="EMBL/GenBank/DDBJ databases">
        <title>Corchorus olitorius genome sequencing.</title>
        <authorList>
            <person name="Alam M."/>
            <person name="Haque M.S."/>
            <person name="Islam M.S."/>
            <person name="Emdad E.M."/>
            <person name="Islam M.M."/>
            <person name="Ahmed B."/>
            <person name="Halim A."/>
            <person name="Hossen Q.M.M."/>
            <person name="Hossain M.Z."/>
            <person name="Ahmed R."/>
            <person name="Khan M.M."/>
            <person name="Islam R."/>
            <person name="Rashid M.M."/>
            <person name="Khan S.A."/>
            <person name="Rahman M.S."/>
            <person name="Alam M."/>
            <person name="Yahiya A.S."/>
            <person name="Khan M.S."/>
            <person name="Azam M.S."/>
            <person name="Haque T."/>
            <person name="Lashkar M.Z.H."/>
            <person name="Akhand A.I."/>
            <person name="Morshed G."/>
            <person name="Roy S."/>
            <person name="Uddin K.S."/>
            <person name="Rabeya T."/>
            <person name="Hossain A.S."/>
            <person name="Chowdhury A."/>
            <person name="Snigdha A.R."/>
            <person name="Mortoza M.S."/>
            <person name="Matin S.A."/>
            <person name="Hoque S.M.E."/>
            <person name="Islam M.K."/>
            <person name="Roy D.K."/>
            <person name="Haider R."/>
            <person name="Moosa M.M."/>
            <person name="Elias S.M."/>
            <person name="Hasan A.M."/>
            <person name="Jahan S."/>
            <person name="Shafiuddin M."/>
            <person name="Mahmood N."/>
            <person name="Shommy N.S."/>
        </authorList>
    </citation>
    <scope>NUCLEOTIDE SEQUENCE [LARGE SCALE GENOMIC DNA]</scope>
    <source>
        <strain evidence="3">cv. O-4</strain>
    </source>
</reference>
<dbReference type="EMBL" id="AWUE01023350">
    <property type="protein sequence ID" value="OMO54076.1"/>
    <property type="molecule type" value="Genomic_DNA"/>
</dbReference>
<evidence type="ECO:0000313" key="3">
    <source>
        <dbReference type="Proteomes" id="UP000187203"/>
    </source>
</evidence>
<dbReference type="AlphaFoldDB" id="A0A1R3G7Q0"/>
<gene>
    <name evidence="2" type="ORF">COLO4_36593</name>
</gene>
<proteinExistence type="predicted"/>
<dbReference type="Pfam" id="PF14372">
    <property type="entry name" value="hAT-like_RNase-H"/>
    <property type="match status" value="1"/>
</dbReference>
<sequence length="86" mass="10064">MAKEMKEKYNKYWCQVDKANMLVYVAVVMDPRKKMFVMDFCMKKMYGSEQSVALLASINEAFLDLFEDYRKRATPSDKGSEPQKTS</sequence>
<dbReference type="GO" id="GO:0003677">
    <property type="term" value="F:DNA binding"/>
    <property type="evidence" value="ECO:0007669"/>
    <property type="project" value="InterPro"/>
</dbReference>
<dbReference type="OrthoDB" id="995930at2759"/>
<name>A0A1R3G7Q0_9ROSI</name>
<protein>
    <recommendedName>
        <fullName evidence="1">hAT-like transposase RNase-H fold domain-containing protein</fullName>
    </recommendedName>
</protein>
<accession>A0A1R3G7Q0</accession>
<keyword evidence="3" id="KW-1185">Reference proteome</keyword>
<evidence type="ECO:0000313" key="2">
    <source>
        <dbReference type="EMBL" id="OMO54076.1"/>
    </source>
</evidence>